<dbReference type="Pfam" id="PF23635">
    <property type="entry name" value="Beta-prop_AT5G49610-like"/>
    <property type="match status" value="1"/>
</dbReference>
<dbReference type="InterPro" id="IPR001810">
    <property type="entry name" value="F-box_dom"/>
</dbReference>
<dbReference type="SUPFAM" id="SSF81383">
    <property type="entry name" value="F-box domain"/>
    <property type="match status" value="1"/>
</dbReference>
<feature type="compositionally biased region" description="Polar residues" evidence="1">
    <location>
        <begin position="1"/>
        <end position="10"/>
    </location>
</feature>
<keyword evidence="5" id="KW-1185">Reference proteome</keyword>
<dbReference type="PANTHER" id="PTHR31264">
    <property type="entry name" value="OS07G0554500 PROTEIN-RELATED"/>
    <property type="match status" value="1"/>
</dbReference>
<name>A0ABC8YJT6_9POAL</name>
<gene>
    <name evidence="4" type="ORF">URODEC1_LOCUS33412</name>
</gene>
<reference evidence="4" key="1">
    <citation type="submission" date="2024-10" db="EMBL/GenBank/DDBJ databases">
        <authorList>
            <person name="Ryan C."/>
        </authorList>
    </citation>
    <scope>NUCLEOTIDE SEQUENCE [LARGE SCALE GENOMIC DNA]</scope>
</reference>
<sequence>MASPVRSTTPRLEPTESPRQPAALTDDLLEEIFLRLESYADLARASTACASFRRLAADPDFLRRFRSRHPPLLLGFLCFKVQVGCFQPVLAPHPNAPAAHALGSAADFSFGFLEDSTDPVWAPCNVCDGRVLLVNGILYCDFSRCVLWDLAVCDPLSRQYLHVPRIPEDLLASVQIKERDIHDADAELVPSGDWEDTSFRVLRTVNSSARLAVCVFSSTSGCWSVAASTRWDALGFSVQRPKLATPQFVYGSCYWKVKTLDKLLKLDMNTLVFSTIDLPPGLERRSTNTAIVEAGEGNLGMCSQICDANGTSVDYYIFMQNLSGRTNGWHMKNTTRLSDTTRLSGHGVYYMFGSAEGYVFILYSPQFSNEPQYDEFVCFSLEINTSNIERVSSHEYSFATPYFGFPPSMSPRRM</sequence>
<evidence type="ECO:0000259" key="3">
    <source>
        <dbReference type="Pfam" id="PF23635"/>
    </source>
</evidence>
<evidence type="ECO:0000313" key="4">
    <source>
        <dbReference type="EMBL" id="CAL4942129.1"/>
    </source>
</evidence>
<dbReference type="InterPro" id="IPR036047">
    <property type="entry name" value="F-box-like_dom_sf"/>
</dbReference>
<dbReference type="AlphaFoldDB" id="A0ABC8YJT6"/>
<dbReference type="Pfam" id="PF12937">
    <property type="entry name" value="F-box-like"/>
    <property type="match status" value="1"/>
</dbReference>
<dbReference type="PANTHER" id="PTHR31264:SF3">
    <property type="entry name" value="OS07G0554100 PROTEIN"/>
    <property type="match status" value="1"/>
</dbReference>
<feature type="domain" description="F-box protein AT5G49610-like beta-propeller" evidence="3">
    <location>
        <begin position="143"/>
        <end position="297"/>
    </location>
</feature>
<organism evidence="4 5">
    <name type="scientific">Urochloa decumbens</name>
    <dbReference type="NCBI Taxonomy" id="240449"/>
    <lineage>
        <taxon>Eukaryota</taxon>
        <taxon>Viridiplantae</taxon>
        <taxon>Streptophyta</taxon>
        <taxon>Embryophyta</taxon>
        <taxon>Tracheophyta</taxon>
        <taxon>Spermatophyta</taxon>
        <taxon>Magnoliopsida</taxon>
        <taxon>Liliopsida</taxon>
        <taxon>Poales</taxon>
        <taxon>Poaceae</taxon>
        <taxon>PACMAD clade</taxon>
        <taxon>Panicoideae</taxon>
        <taxon>Panicodae</taxon>
        <taxon>Paniceae</taxon>
        <taxon>Melinidinae</taxon>
        <taxon>Urochloa</taxon>
    </lineage>
</organism>
<feature type="region of interest" description="Disordered" evidence="1">
    <location>
        <begin position="1"/>
        <end position="21"/>
    </location>
</feature>
<proteinExistence type="predicted"/>
<protein>
    <recommendedName>
        <fullName evidence="6">F-box domain-containing protein</fullName>
    </recommendedName>
</protein>
<dbReference type="Proteomes" id="UP001497457">
    <property type="component" value="Chromosome 16b"/>
</dbReference>
<dbReference type="Gene3D" id="1.20.1280.50">
    <property type="match status" value="1"/>
</dbReference>
<evidence type="ECO:0008006" key="6">
    <source>
        <dbReference type="Google" id="ProtNLM"/>
    </source>
</evidence>
<evidence type="ECO:0000259" key="2">
    <source>
        <dbReference type="Pfam" id="PF12937"/>
    </source>
</evidence>
<evidence type="ECO:0000256" key="1">
    <source>
        <dbReference type="SAM" id="MobiDB-lite"/>
    </source>
</evidence>
<dbReference type="EMBL" id="OZ075126">
    <property type="protein sequence ID" value="CAL4942129.1"/>
    <property type="molecule type" value="Genomic_DNA"/>
</dbReference>
<feature type="domain" description="F-box" evidence="2">
    <location>
        <begin position="26"/>
        <end position="64"/>
    </location>
</feature>
<dbReference type="InterPro" id="IPR056594">
    <property type="entry name" value="AT5G49610-like_b-prop"/>
</dbReference>
<evidence type="ECO:0000313" key="5">
    <source>
        <dbReference type="Proteomes" id="UP001497457"/>
    </source>
</evidence>
<accession>A0ABC8YJT6</accession>